<accession>A0A329MKN6</accession>
<dbReference type="PANTHER" id="PTHR31988:SF19">
    <property type="entry name" value="9-O-ACETYL-N-ACETYLNEURAMINIC ACID DEACETYLASE-RELATED"/>
    <property type="match status" value="1"/>
</dbReference>
<dbReference type="InterPro" id="IPR036514">
    <property type="entry name" value="SGNH_hydro_sf"/>
</dbReference>
<evidence type="ECO:0000313" key="4">
    <source>
        <dbReference type="Proteomes" id="UP000250369"/>
    </source>
</evidence>
<organism evidence="3 4">
    <name type="scientific">Paenibacillus contaminans</name>
    <dbReference type="NCBI Taxonomy" id="450362"/>
    <lineage>
        <taxon>Bacteria</taxon>
        <taxon>Bacillati</taxon>
        <taxon>Bacillota</taxon>
        <taxon>Bacilli</taxon>
        <taxon>Bacillales</taxon>
        <taxon>Paenibacillaceae</taxon>
        <taxon>Paenibacillus</taxon>
    </lineage>
</organism>
<dbReference type="SUPFAM" id="SSF52266">
    <property type="entry name" value="SGNH hydrolase"/>
    <property type="match status" value="1"/>
</dbReference>
<evidence type="ECO:0000313" key="3">
    <source>
        <dbReference type="EMBL" id="RAV19273.1"/>
    </source>
</evidence>
<dbReference type="AlphaFoldDB" id="A0A329MKN6"/>
<dbReference type="Proteomes" id="UP000250369">
    <property type="component" value="Unassembled WGS sequence"/>
</dbReference>
<proteinExistence type="predicted"/>
<dbReference type="PANTHER" id="PTHR31988">
    <property type="entry name" value="ESTERASE, PUTATIVE (DUF303)-RELATED"/>
    <property type="match status" value="1"/>
</dbReference>
<gene>
    <name evidence="3" type="ORF">DQG23_22330</name>
</gene>
<dbReference type="InterPro" id="IPR005181">
    <property type="entry name" value="SASA"/>
</dbReference>
<dbReference type="RefSeq" id="WP_113033091.1">
    <property type="nucleotide sequence ID" value="NZ_QMFB01000013.1"/>
</dbReference>
<evidence type="ECO:0000259" key="2">
    <source>
        <dbReference type="Pfam" id="PF03629"/>
    </source>
</evidence>
<dbReference type="GO" id="GO:0016787">
    <property type="term" value="F:hydrolase activity"/>
    <property type="evidence" value="ECO:0007669"/>
    <property type="project" value="UniProtKB-KW"/>
</dbReference>
<feature type="domain" description="Sialate O-acetylesterase" evidence="2">
    <location>
        <begin position="114"/>
        <end position="345"/>
    </location>
</feature>
<protein>
    <recommendedName>
        <fullName evidence="2">Sialate O-acetylesterase domain-containing protein</fullName>
    </recommendedName>
</protein>
<dbReference type="EMBL" id="QMFB01000013">
    <property type="protein sequence ID" value="RAV19273.1"/>
    <property type="molecule type" value="Genomic_DNA"/>
</dbReference>
<keyword evidence="4" id="KW-1185">Reference proteome</keyword>
<dbReference type="InterPro" id="IPR052940">
    <property type="entry name" value="Carb_Esterase_6"/>
</dbReference>
<evidence type="ECO:0000256" key="1">
    <source>
        <dbReference type="ARBA" id="ARBA00022801"/>
    </source>
</evidence>
<dbReference type="Gene3D" id="3.40.50.1110">
    <property type="entry name" value="SGNH hydrolase"/>
    <property type="match status" value="1"/>
</dbReference>
<sequence length="464" mass="51557">MQIGAIIEKGPMDWQIIQQMNGQAVISLSGSWTAKDNAVAPRVFARIVNEETGETVIPWKKSDDEGNGKWKMTIANVPAGGLYRLETCLSLNAEHDQAMEWAVRGDMIHHIGVGDVFVIAGQSNAAGYGKDPAYDPPEIGLHILRNNGKWALASHPMNESTGIVHEANREISNPGHSPYLSFARKLKRALGYPIGLIQTACGSSPLSAWNPEEDGYLYRNMMDILHSQEAGKVKGVLWYQGCSDTAVEESLTYLERFKRMTTRLREDLDDPGLPLLTVQLNRWVHPVHETSDRNWGRVREAQRQAARQIDGVYVVPSIDFGLSDTAHISASSNLVLGERLARKALTYLYGKPVLCDAPDIEEAVKTGPGQIRFQFTHVSDRLFVYHQGAEELPFVAEDDEGFLHAVGFEQTAPHAITVTFNREWSGACRVHGAFEQHPKSFVPIDFASHLPMLAFYDIAVKESE</sequence>
<keyword evidence="1" id="KW-0378">Hydrolase</keyword>
<dbReference type="OrthoDB" id="9795554at2"/>
<name>A0A329MKN6_9BACL</name>
<comment type="caution">
    <text evidence="3">The sequence shown here is derived from an EMBL/GenBank/DDBJ whole genome shotgun (WGS) entry which is preliminary data.</text>
</comment>
<dbReference type="Pfam" id="PF03629">
    <property type="entry name" value="SASA"/>
    <property type="match status" value="1"/>
</dbReference>
<reference evidence="3 4" key="1">
    <citation type="journal article" date="2009" name="Int. J. Syst. Evol. Microbiol.">
        <title>Paenibacillus contaminans sp. nov., isolated from a contaminated laboratory plate.</title>
        <authorList>
            <person name="Chou J.H."/>
            <person name="Lee J.H."/>
            <person name="Lin M.C."/>
            <person name="Chang P.S."/>
            <person name="Arun A.B."/>
            <person name="Young C.C."/>
            <person name="Chen W.M."/>
        </authorList>
    </citation>
    <scope>NUCLEOTIDE SEQUENCE [LARGE SCALE GENOMIC DNA]</scope>
    <source>
        <strain evidence="3 4">CKOBP-6</strain>
    </source>
</reference>